<evidence type="ECO:0008006" key="4">
    <source>
        <dbReference type="Google" id="ProtNLM"/>
    </source>
</evidence>
<reference evidence="2 3" key="1">
    <citation type="submission" date="2017-10" db="EMBL/GenBank/DDBJ databases">
        <title>Sequencing the genomes of 1000 actinobacteria strains.</title>
        <authorList>
            <person name="Klenk H.-P."/>
        </authorList>
    </citation>
    <scope>NUCLEOTIDE SEQUENCE [LARGE SCALE GENOMIC DNA]</scope>
    <source>
        <strain evidence="2 3">DSM 21574</strain>
    </source>
</reference>
<gene>
    <name evidence="2" type="ORF">ATL41_2099</name>
</gene>
<sequence>MNRHQTRRGLAVGIALAVAAGLGACSPITTKLQYAASDGVRVEVGDAVTVQNLMIVAAAQGEPGAVQGAVVNNGGEDATVTIGSLTVTAPAGETVLLGGAEGEELVVDSVPAAPGATAQLPVGLAGAEGETVYVPVLDGTLPEYADLVPADA</sequence>
<dbReference type="EMBL" id="PDJH01000001">
    <property type="protein sequence ID" value="PFG37342.1"/>
    <property type="molecule type" value="Genomic_DNA"/>
</dbReference>
<dbReference type="OrthoDB" id="3267550at2"/>
<organism evidence="2 3">
    <name type="scientific">Flavimobilis soli</name>
    <dbReference type="NCBI Taxonomy" id="442709"/>
    <lineage>
        <taxon>Bacteria</taxon>
        <taxon>Bacillati</taxon>
        <taxon>Actinomycetota</taxon>
        <taxon>Actinomycetes</taxon>
        <taxon>Micrococcales</taxon>
        <taxon>Jonesiaceae</taxon>
        <taxon>Flavimobilis</taxon>
    </lineage>
</organism>
<keyword evidence="1" id="KW-0732">Signal</keyword>
<evidence type="ECO:0000313" key="3">
    <source>
        <dbReference type="Proteomes" id="UP000221394"/>
    </source>
</evidence>
<proteinExistence type="predicted"/>
<dbReference type="AlphaFoldDB" id="A0A2A9EGI3"/>
<keyword evidence="3" id="KW-1185">Reference proteome</keyword>
<name>A0A2A9EGI3_9MICO</name>
<dbReference type="Proteomes" id="UP000221394">
    <property type="component" value="Unassembled WGS sequence"/>
</dbReference>
<dbReference type="RefSeq" id="WP_098458402.1">
    <property type="nucleotide sequence ID" value="NZ_PDJH01000001.1"/>
</dbReference>
<evidence type="ECO:0000256" key="1">
    <source>
        <dbReference type="SAM" id="SignalP"/>
    </source>
</evidence>
<feature type="chain" id="PRO_5038336078" description="Lipoprotein" evidence="1">
    <location>
        <begin position="25"/>
        <end position="152"/>
    </location>
</feature>
<dbReference type="PROSITE" id="PS51257">
    <property type="entry name" value="PROKAR_LIPOPROTEIN"/>
    <property type="match status" value="1"/>
</dbReference>
<feature type="signal peptide" evidence="1">
    <location>
        <begin position="1"/>
        <end position="24"/>
    </location>
</feature>
<protein>
    <recommendedName>
        <fullName evidence="4">Lipoprotein</fullName>
    </recommendedName>
</protein>
<accession>A0A2A9EGI3</accession>
<evidence type="ECO:0000313" key="2">
    <source>
        <dbReference type="EMBL" id="PFG37342.1"/>
    </source>
</evidence>
<comment type="caution">
    <text evidence="2">The sequence shown here is derived from an EMBL/GenBank/DDBJ whole genome shotgun (WGS) entry which is preliminary data.</text>
</comment>